<protein>
    <submittedName>
        <fullName evidence="5">ABC transporter substrate-binding protein</fullName>
    </submittedName>
</protein>
<evidence type="ECO:0000259" key="4">
    <source>
        <dbReference type="Pfam" id="PF13458"/>
    </source>
</evidence>
<keyword evidence="6" id="KW-1185">Reference proteome</keyword>
<dbReference type="AlphaFoldDB" id="A0AA40T120"/>
<reference evidence="5" key="1">
    <citation type="submission" date="2019-07" db="EMBL/GenBank/DDBJ databases">
        <title>Toxilogical consequences of a new and cryptic species of cyanobacteria (Komarekiella delphini-convector) recovered from the epidermis of a bottlenose dolphin and 1500 ft. in the air.</title>
        <authorList>
            <person name="Brown A.O."/>
            <person name="Dvorak P."/>
            <person name="Villanueva C.D."/>
            <person name="Foss A.J."/>
            <person name="Garvey A.D."/>
            <person name="Gibson Q.A."/>
            <person name="Johansen J.R."/>
            <person name="Casamatta D.A."/>
        </authorList>
    </citation>
    <scope>NUCLEOTIDE SEQUENCE</scope>
    <source>
        <strain evidence="5">SJRDD-AB1</strain>
    </source>
</reference>
<evidence type="ECO:0000313" key="6">
    <source>
        <dbReference type="Proteomes" id="UP001165986"/>
    </source>
</evidence>
<name>A0AA40T120_9NOST</name>
<dbReference type="Gene3D" id="3.40.50.2300">
    <property type="match status" value="2"/>
</dbReference>
<dbReference type="RefSeq" id="WP_191760222.1">
    <property type="nucleotide sequence ID" value="NZ_VJXY01000034.1"/>
</dbReference>
<dbReference type="SUPFAM" id="SSF53822">
    <property type="entry name" value="Periplasmic binding protein-like I"/>
    <property type="match status" value="1"/>
</dbReference>
<sequence length="477" mass="51412">MTNKKENIRLLISLGLAGVMVAAILWLIGKFSSNLTPSSNSMPISSSEPSLSLPEWMSLGGKILVTADKTADKETGVRAFAANDFATAVTKFQSSLQTNRNDPETLIYLNNAKIGKSPALKVAVIAPIGRTLNEAKELLRGVAQAQDEVNNSGGINGMPLQLQIANVDNIEKLQELDNEFVKDSSLVAVVGFSRNEKIYNERGLVRISLTSPMTQLGENQTQPGQARYVFYASPNRNNFTQALAEYIIKKERRTNVAICQASTQQERSQEIKKQYADLITKAGGKITDIECNLSAPNFRASDFVTKAIADGAEALLLIPRPDKIDSALDVARESQGKLALFGSQLMYGEKVLKFGQGDVKGMVLPVSWHHDANSNARGGNSFANKAAKLWGGQVSPRTATAYDALQVIIAGLEEGSTRQSLQKVLSNPNFSATGATGKIQFSPSGDRLGGVFLVKVEPCESSKSCSSSTGYDFVLVQ</sequence>
<dbReference type="PANTHER" id="PTHR30483:SF6">
    <property type="entry name" value="PERIPLASMIC BINDING PROTEIN OF ABC TRANSPORTER FOR NATURAL AMINO ACIDS"/>
    <property type="match status" value="1"/>
</dbReference>
<keyword evidence="3" id="KW-0472">Membrane</keyword>
<keyword evidence="2" id="KW-0732">Signal</keyword>
<accession>A0AA40T120</accession>
<dbReference type="PANTHER" id="PTHR30483">
    <property type="entry name" value="LEUCINE-SPECIFIC-BINDING PROTEIN"/>
    <property type="match status" value="1"/>
</dbReference>
<keyword evidence="3" id="KW-1133">Transmembrane helix</keyword>
<dbReference type="Proteomes" id="UP001165986">
    <property type="component" value="Unassembled WGS sequence"/>
</dbReference>
<dbReference type="EMBL" id="VJXY01000034">
    <property type="protein sequence ID" value="MBD6619024.1"/>
    <property type="molecule type" value="Genomic_DNA"/>
</dbReference>
<feature type="transmembrane region" description="Helical" evidence="3">
    <location>
        <begin position="7"/>
        <end position="29"/>
    </location>
</feature>
<comment type="similarity">
    <text evidence="1">Belongs to the leucine-binding protein family.</text>
</comment>
<comment type="caution">
    <text evidence="5">The sequence shown here is derived from an EMBL/GenBank/DDBJ whole genome shotgun (WGS) entry which is preliminary data.</text>
</comment>
<dbReference type="InterPro" id="IPR051010">
    <property type="entry name" value="BCAA_transport"/>
</dbReference>
<feature type="domain" description="Leucine-binding protein" evidence="4">
    <location>
        <begin position="135"/>
        <end position="445"/>
    </location>
</feature>
<evidence type="ECO:0000256" key="1">
    <source>
        <dbReference type="ARBA" id="ARBA00010062"/>
    </source>
</evidence>
<organism evidence="5 6">
    <name type="scientific">Komarekiella delphini-convector SJRDD-AB1</name>
    <dbReference type="NCBI Taxonomy" id="2593771"/>
    <lineage>
        <taxon>Bacteria</taxon>
        <taxon>Bacillati</taxon>
        <taxon>Cyanobacteriota</taxon>
        <taxon>Cyanophyceae</taxon>
        <taxon>Nostocales</taxon>
        <taxon>Nostocaceae</taxon>
        <taxon>Komarekiella</taxon>
        <taxon>Komarekiella delphini-convector</taxon>
    </lineage>
</organism>
<evidence type="ECO:0000313" key="5">
    <source>
        <dbReference type="EMBL" id="MBD6619024.1"/>
    </source>
</evidence>
<dbReference type="Pfam" id="PF13458">
    <property type="entry name" value="Peripla_BP_6"/>
    <property type="match status" value="1"/>
</dbReference>
<dbReference type="InterPro" id="IPR028082">
    <property type="entry name" value="Peripla_BP_I"/>
</dbReference>
<gene>
    <name evidence="5" type="ORF">FNW02_25170</name>
</gene>
<evidence type="ECO:0000256" key="3">
    <source>
        <dbReference type="SAM" id="Phobius"/>
    </source>
</evidence>
<evidence type="ECO:0000256" key="2">
    <source>
        <dbReference type="ARBA" id="ARBA00022729"/>
    </source>
</evidence>
<proteinExistence type="inferred from homology"/>
<dbReference type="CDD" id="cd06268">
    <property type="entry name" value="PBP1_ABC_transporter_LIVBP-like"/>
    <property type="match status" value="1"/>
</dbReference>
<keyword evidence="3" id="KW-0812">Transmembrane</keyword>
<dbReference type="InterPro" id="IPR028081">
    <property type="entry name" value="Leu-bd"/>
</dbReference>